<protein>
    <submittedName>
        <fullName evidence="2">Glutamine amidotransferase</fullName>
    </submittedName>
</protein>
<dbReference type="Gene3D" id="3.40.50.880">
    <property type="match status" value="1"/>
</dbReference>
<dbReference type="AlphaFoldDB" id="A0A2N7ASW8"/>
<dbReference type="GO" id="GO:0016740">
    <property type="term" value="F:transferase activity"/>
    <property type="evidence" value="ECO:0007669"/>
    <property type="project" value="UniProtKB-KW"/>
</dbReference>
<evidence type="ECO:0000259" key="1">
    <source>
        <dbReference type="Pfam" id="PF01965"/>
    </source>
</evidence>
<name>A0A2N7ASW8_9LACO</name>
<proteinExistence type="predicted"/>
<keyword evidence="2" id="KW-0808">Transferase</keyword>
<dbReference type="CDD" id="cd03140">
    <property type="entry name" value="GATase1_PfpI_3"/>
    <property type="match status" value="1"/>
</dbReference>
<dbReference type="PANTHER" id="PTHR48094">
    <property type="entry name" value="PROTEIN/NUCLEIC ACID DEGLYCASE DJ-1-RELATED"/>
    <property type="match status" value="1"/>
</dbReference>
<keyword evidence="3" id="KW-1185">Reference proteome</keyword>
<dbReference type="OrthoDB" id="6003696at2"/>
<dbReference type="PANTHER" id="PTHR48094:SF19">
    <property type="entry name" value="DJ-1_PFPI DOMAIN-CONTAINING PROTEIN"/>
    <property type="match status" value="1"/>
</dbReference>
<dbReference type="Pfam" id="PF01965">
    <property type="entry name" value="DJ-1_PfpI"/>
    <property type="match status" value="1"/>
</dbReference>
<keyword evidence="2" id="KW-0315">Glutamine amidotransferase</keyword>
<accession>A0A2N7ASW8</accession>
<dbReference type="EMBL" id="NIPR01000034">
    <property type="protein sequence ID" value="PMD68781.1"/>
    <property type="molecule type" value="Genomic_DNA"/>
</dbReference>
<dbReference type="Proteomes" id="UP000235649">
    <property type="component" value="Unassembled WGS sequence"/>
</dbReference>
<dbReference type="InterPro" id="IPR002818">
    <property type="entry name" value="DJ-1/PfpI"/>
</dbReference>
<dbReference type="RefSeq" id="WP_102196522.1">
    <property type="nucleotide sequence ID" value="NZ_NIPR01000034.1"/>
</dbReference>
<reference evidence="2 3" key="1">
    <citation type="submission" date="2017-05" db="EMBL/GenBank/DDBJ databases">
        <title>Lactobacillus nurukis nov., sp. nov., isolated from nuruk.</title>
        <authorList>
            <person name="Kim S.-J."/>
        </authorList>
    </citation>
    <scope>NUCLEOTIDE SEQUENCE [LARGE SCALE GENOMIC DNA]</scope>
    <source>
        <strain evidence="2 3">SYF10-1a</strain>
    </source>
</reference>
<dbReference type="SUPFAM" id="SSF52317">
    <property type="entry name" value="Class I glutamine amidotransferase-like"/>
    <property type="match status" value="1"/>
</dbReference>
<dbReference type="InterPro" id="IPR029062">
    <property type="entry name" value="Class_I_gatase-like"/>
</dbReference>
<comment type="caution">
    <text evidence="2">The sequence shown here is derived from an EMBL/GenBank/DDBJ whole genome shotgun (WGS) entry which is preliminary data.</text>
</comment>
<organism evidence="2 3">
    <name type="scientific">Companilactobacillus nuruki</name>
    <dbReference type="NCBI Taxonomy" id="1993540"/>
    <lineage>
        <taxon>Bacteria</taxon>
        <taxon>Bacillati</taxon>
        <taxon>Bacillota</taxon>
        <taxon>Bacilli</taxon>
        <taxon>Lactobacillales</taxon>
        <taxon>Lactobacillaceae</taxon>
        <taxon>Companilactobacillus</taxon>
    </lineage>
</organism>
<feature type="domain" description="DJ-1/PfpI" evidence="1">
    <location>
        <begin position="3"/>
        <end position="164"/>
    </location>
</feature>
<gene>
    <name evidence="2" type="ORF">CBP76_08750</name>
</gene>
<evidence type="ECO:0000313" key="3">
    <source>
        <dbReference type="Proteomes" id="UP000235649"/>
    </source>
</evidence>
<dbReference type="GO" id="GO:0005737">
    <property type="term" value="C:cytoplasm"/>
    <property type="evidence" value="ECO:0007669"/>
    <property type="project" value="TreeGrafter"/>
</dbReference>
<sequence length="197" mass="22345">MTKQAIFFVENEYADWEGSYLASQLNQTKDWKTKTASTQRTVKSIGGFTTTVDYLIKDLPDNIDLLILIGGNSWNLENSSLVALIQKRLDNNQPTAAICGAVDFLARNSLLNNYKHTGNSQALWQSYTNYTNPNDFAEQQVVIDRNLITANGTATLSFTNQVLKLIMNDSPREIDKITDLYRLGFYDYCKKYGNPFE</sequence>
<dbReference type="InterPro" id="IPR050325">
    <property type="entry name" value="Prot/Nucl_acid_deglycase"/>
</dbReference>
<evidence type="ECO:0000313" key="2">
    <source>
        <dbReference type="EMBL" id="PMD68781.1"/>
    </source>
</evidence>